<feature type="compositionally biased region" description="Polar residues" evidence="1">
    <location>
        <begin position="32"/>
        <end position="49"/>
    </location>
</feature>
<feature type="compositionally biased region" description="Basic and acidic residues" evidence="1">
    <location>
        <begin position="62"/>
        <end position="71"/>
    </location>
</feature>
<feature type="region of interest" description="Disordered" evidence="1">
    <location>
        <begin position="32"/>
        <end position="164"/>
    </location>
</feature>
<evidence type="ECO:0000256" key="1">
    <source>
        <dbReference type="SAM" id="MobiDB-lite"/>
    </source>
</evidence>
<evidence type="ECO:0000313" key="3">
    <source>
        <dbReference type="EMBL" id="CAL4077519.1"/>
    </source>
</evidence>
<feature type="transmembrane region" description="Helical" evidence="2">
    <location>
        <begin position="401"/>
        <end position="425"/>
    </location>
</feature>
<gene>
    <name evidence="3" type="ORF">MNOR_LOCUS10429</name>
</gene>
<feature type="region of interest" description="Disordered" evidence="1">
    <location>
        <begin position="225"/>
        <end position="299"/>
    </location>
</feature>
<organism evidence="3 4">
    <name type="scientific">Meganyctiphanes norvegica</name>
    <name type="common">Northern krill</name>
    <name type="synonym">Thysanopoda norvegica</name>
    <dbReference type="NCBI Taxonomy" id="48144"/>
    <lineage>
        <taxon>Eukaryota</taxon>
        <taxon>Metazoa</taxon>
        <taxon>Ecdysozoa</taxon>
        <taxon>Arthropoda</taxon>
        <taxon>Crustacea</taxon>
        <taxon>Multicrustacea</taxon>
        <taxon>Malacostraca</taxon>
        <taxon>Eumalacostraca</taxon>
        <taxon>Eucarida</taxon>
        <taxon>Euphausiacea</taxon>
        <taxon>Euphausiidae</taxon>
        <taxon>Meganyctiphanes</taxon>
    </lineage>
</organism>
<keyword evidence="4" id="KW-1185">Reference proteome</keyword>
<protein>
    <submittedName>
        <fullName evidence="3">Uncharacterized protein</fullName>
    </submittedName>
</protein>
<comment type="caution">
    <text evidence="3">The sequence shown here is derived from an EMBL/GenBank/DDBJ whole genome shotgun (WGS) entry which is preliminary data.</text>
</comment>
<evidence type="ECO:0000256" key="2">
    <source>
        <dbReference type="SAM" id="Phobius"/>
    </source>
</evidence>
<evidence type="ECO:0000313" key="4">
    <source>
        <dbReference type="Proteomes" id="UP001497623"/>
    </source>
</evidence>
<dbReference type="Proteomes" id="UP001497623">
    <property type="component" value="Unassembled WGS sequence"/>
</dbReference>
<keyword evidence="2" id="KW-0812">Transmembrane</keyword>
<feature type="non-terminal residue" evidence="3">
    <location>
        <position position="1"/>
    </location>
</feature>
<keyword evidence="2" id="KW-0472">Membrane</keyword>
<dbReference type="EMBL" id="CAXKWB010005251">
    <property type="protein sequence ID" value="CAL4077519.1"/>
    <property type="molecule type" value="Genomic_DNA"/>
</dbReference>
<dbReference type="AlphaFoldDB" id="A0AAV2QEU6"/>
<proteinExistence type="predicted"/>
<feature type="compositionally biased region" description="Polar residues" evidence="1">
    <location>
        <begin position="227"/>
        <end position="240"/>
    </location>
</feature>
<accession>A0AAV2QEU6</accession>
<reference evidence="3 4" key="1">
    <citation type="submission" date="2024-05" db="EMBL/GenBank/DDBJ databases">
        <authorList>
            <person name="Wallberg A."/>
        </authorList>
    </citation>
    <scope>NUCLEOTIDE SEQUENCE [LARGE SCALE GENOMIC DNA]</scope>
</reference>
<feature type="compositionally biased region" description="Low complexity" evidence="1">
    <location>
        <begin position="119"/>
        <end position="150"/>
    </location>
</feature>
<name>A0AAV2QEU6_MEGNR</name>
<sequence>FTVKLATRRMTQKEFKRAHGDLGKLLDMMDTTISGNEKSSQDKNISNNDSTEEVKSWPVPPWKKDSTEEVKPWPVPPWQKDSTEEDKPRPIPPWQKDSTEEDKPRPIPPWQTTRKPWNPTADTTPTTTTTTTTTTTSTTTTPSTTTSFTPPKLPPTFGFRPGKSNKVMEASKIESSGGNGEQKKGPIPIKLDIATLMKETGISAADMLHDLGSLFTLEENESFEKVVSSQPPIKSISSTQKQDDSRESATDKLEVVSTSSSKPLPYVPPRSSKGTLRPYRRQGGSEVYKGRYGGGEGRINNRYATTKRTTQRTFQYRPLPPGAPRPPGMKDFHSVLDLLHNSTTTAEGEDISFNLPGFKYDGAIPGMETILLKEKVKESEQPFPIYDDDDPNALNNSTKSAILAASILGGVAMLVFLAILLVVMFKNHVRPHRRSLRAALPVNIPSDTSSTGTPPLYSSNVFTGRKGYKTSGFWGTLKKRFDPYSISSTPTTLR</sequence>
<feature type="compositionally biased region" description="Basic and acidic residues" evidence="1">
    <location>
        <begin position="241"/>
        <end position="254"/>
    </location>
</feature>
<keyword evidence="2" id="KW-1133">Transmembrane helix</keyword>